<keyword evidence="12" id="KW-1185">Reference proteome</keyword>
<dbReference type="SUPFAM" id="SSF56112">
    <property type="entry name" value="Protein kinase-like (PK-like)"/>
    <property type="match status" value="1"/>
</dbReference>
<evidence type="ECO:0000313" key="11">
    <source>
        <dbReference type="EMBL" id="KAL2867408.1"/>
    </source>
</evidence>
<reference evidence="11 12" key="1">
    <citation type="submission" date="2024-07" db="EMBL/GenBank/DDBJ databases">
        <title>Section-level genome sequencing and comparative genomics of Aspergillus sections Usti and Cavernicolus.</title>
        <authorList>
            <consortium name="Lawrence Berkeley National Laboratory"/>
            <person name="Nybo J.L."/>
            <person name="Vesth T.C."/>
            <person name="Theobald S."/>
            <person name="Frisvad J.C."/>
            <person name="Larsen T.O."/>
            <person name="Kjaerboelling I."/>
            <person name="Rothschild-Mancinelli K."/>
            <person name="Lyhne E.K."/>
            <person name="Kogle M.E."/>
            <person name="Barry K."/>
            <person name="Clum A."/>
            <person name="Na H."/>
            <person name="Ledsgaard L."/>
            <person name="Lin J."/>
            <person name="Lipzen A."/>
            <person name="Kuo A."/>
            <person name="Riley R."/>
            <person name="Mondo S."/>
            <person name="Labutti K."/>
            <person name="Haridas S."/>
            <person name="Pangalinan J."/>
            <person name="Salamov A.A."/>
            <person name="Simmons B.A."/>
            <person name="Magnuson J.K."/>
            <person name="Chen J."/>
            <person name="Drula E."/>
            <person name="Henrissat B."/>
            <person name="Wiebenga A."/>
            <person name="Lubbers R.J."/>
            <person name="Gomes A.C."/>
            <person name="Macurrencykelacurrency M.R."/>
            <person name="Stajich J."/>
            <person name="Grigoriev I.V."/>
            <person name="Mortensen U.H."/>
            <person name="De Vries R.P."/>
            <person name="Baker S.E."/>
            <person name="Andersen M.R."/>
        </authorList>
    </citation>
    <scope>NUCLEOTIDE SEQUENCE [LARGE SCALE GENOMIC DNA]</scope>
    <source>
        <strain evidence="11 12">CBS 449.75</strain>
    </source>
</reference>
<evidence type="ECO:0000259" key="10">
    <source>
        <dbReference type="PROSITE" id="PS50011"/>
    </source>
</evidence>
<evidence type="ECO:0000256" key="4">
    <source>
        <dbReference type="ARBA" id="ARBA00022741"/>
    </source>
</evidence>
<keyword evidence="3" id="KW-0808">Transferase</keyword>
<dbReference type="InterPro" id="IPR011009">
    <property type="entry name" value="Kinase-like_dom_sf"/>
</dbReference>
<keyword evidence="4" id="KW-0547">Nucleotide-binding</keyword>
<accession>A0ABR4LS87</accession>
<dbReference type="EC" id="2.7.11.1" evidence="1"/>
<keyword evidence="9" id="KW-0472">Membrane</keyword>
<dbReference type="Gene3D" id="1.10.510.10">
    <property type="entry name" value="Transferase(Phosphotransferase) domain 1"/>
    <property type="match status" value="1"/>
</dbReference>
<dbReference type="Pfam" id="PF00069">
    <property type="entry name" value="Pkinase"/>
    <property type="match status" value="1"/>
</dbReference>
<sequence>MSSPFLDLQGNTNPQERIVRNGSDVDVNANAQSLRREQDVYRRLQNPKDDRSHGAVRCLELSTDATQLAYMVNGDLRAYLAKTRPSPGQQLRWFKQMALTLSYIHDRRVLVADIASPNFLFDSDLSVKICDFTEASLLPLDSDMATVDDNGYTTQIDVGFLAAVMYEVITGTKCEIDLFKDKAPTDGRAYWPERRHLPSTQDIWLGWITDGSWTGEISSADDLVHALDSIDPNVLPPDAASLTFRCLAAARDRPHATIAGVVGLLALTFVIGRKAILGLR</sequence>
<dbReference type="SMART" id="SM00220">
    <property type="entry name" value="S_TKc"/>
    <property type="match status" value="1"/>
</dbReference>
<dbReference type="PROSITE" id="PS50011">
    <property type="entry name" value="PROTEIN_KINASE_DOM"/>
    <property type="match status" value="1"/>
</dbReference>
<evidence type="ECO:0000256" key="1">
    <source>
        <dbReference type="ARBA" id="ARBA00012513"/>
    </source>
</evidence>
<protein>
    <recommendedName>
        <fullName evidence="1">non-specific serine/threonine protein kinase</fullName>
        <ecNumber evidence="1">2.7.11.1</ecNumber>
    </recommendedName>
</protein>
<comment type="caution">
    <text evidence="11">The sequence shown here is derived from an EMBL/GenBank/DDBJ whole genome shotgun (WGS) entry which is preliminary data.</text>
</comment>
<comment type="catalytic activity">
    <reaction evidence="7">
        <text>L-threonyl-[protein] + ATP = O-phospho-L-threonyl-[protein] + ADP + H(+)</text>
        <dbReference type="Rhea" id="RHEA:46608"/>
        <dbReference type="Rhea" id="RHEA-COMP:11060"/>
        <dbReference type="Rhea" id="RHEA-COMP:11605"/>
        <dbReference type="ChEBI" id="CHEBI:15378"/>
        <dbReference type="ChEBI" id="CHEBI:30013"/>
        <dbReference type="ChEBI" id="CHEBI:30616"/>
        <dbReference type="ChEBI" id="CHEBI:61977"/>
        <dbReference type="ChEBI" id="CHEBI:456216"/>
        <dbReference type="EC" id="2.7.11.1"/>
    </reaction>
</comment>
<dbReference type="GeneID" id="98149384"/>
<dbReference type="InterPro" id="IPR000719">
    <property type="entry name" value="Prot_kinase_dom"/>
</dbReference>
<comment type="catalytic activity">
    <reaction evidence="8">
        <text>L-seryl-[protein] + ATP = O-phospho-L-seryl-[protein] + ADP + H(+)</text>
        <dbReference type="Rhea" id="RHEA:17989"/>
        <dbReference type="Rhea" id="RHEA-COMP:9863"/>
        <dbReference type="Rhea" id="RHEA-COMP:11604"/>
        <dbReference type="ChEBI" id="CHEBI:15378"/>
        <dbReference type="ChEBI" id="CHEBI:29999"/>
        <dbReference type="ChEBI" id="CHEBI:30616"/>
        <dbReference type="ChEBI" id="CHEBI:83421"/>
        <dbReference type="ChEBI" id="CHEBI:456216"/>
        <dbReference type="EC" id="2.7.11.1"/>
    </reaction>
</comment>
<dbReference type="RefSeq" id="XP_070886387.1">
    <property type="nucleotide sequence ID" value="XM_071034312.1"/>
</dbReference>
<feature type="transmembrane region" description="Helical" evidence="9">
    <location>
        <begin position="255"/>
        <end position="272"/>
    </location>
</feature>
<evidence type="ECO:0000256" key="7">
    <source>
        <dbReference type="ARBA" id="ARBA00047899"/>
    </source>
</evidence>
<dbReference type="EMBL" id="JBFXLQ010000019">
    <property type="protein sequence ID" value="KAL2867408.1"/>
    <property type="molecule type" value="Genomic_DNA"/>
</dbReference>
<evidence type="ECO:0000313" key="12">
    <source>
        <dbReference type="Proteomes" id="UP001610432"/>
    </source>
</evidence>
<name>A0ABR4LS87_9EURO</name>
<feature type="domain" description="Protein kinase" evidence="10">
    <location>
        <begin position="1"/>
        <end position="270"/>
    </location>
</feature>
<evidence type="ECO:0000256" key="2">
    <source>
        <dbReference type="ARBA" id="ARBA00022527"/>
    </source>
</evidence>
<keyword evidence="6" id="KW-0067">ATP-binding</keyword>
<gene>
    <name evidence="11" type="ORF">BJX67DRAFT_387957</name>
</gene>
<proteinExistence type="predicted"/>
<organism evidence="11 12">
    <name type="scientific">Aspergillus lucknowensis</name>
    <dbReference type="NCBI Taxonomy" id="176173"/>
    <lineage>
        <taxon>Eukaryota</taxon>
        <taxon>Fungi</taxon>
        <taxon>Dikarya</taxon>
        <taxon>Ascomycota</taxon>
        <taxon>Pezizomycotina</taxon>
        <taxon>Eurotiomycetes</taxon>
        <taxon>Eurotiomycetidae</taxon>
        <taxon>Eurotiales</taxon>
        <taxon>Aspergillaceae</taxon>
        <taxon>Aspergillus</taxon>
        <taxon>Aspergillus subgen. Nidulantes</taxon>
    </lineage>
</organism>
<evidence type="ECO:0000256" key="3">
    <source>
        <dbReference type="ARBA" id="ARBA00022679"/>
    </source>
</evidence>
<keyword evidence="9" id="KW-1133">Transmembrane helix</keyword>
<keyword evidence="9" id="KW-0812">Transmembrane</keyword>
<dbReference type="InterPro" id="IPR051420">
    <property type="entry name" value="Ser_Thr_Kinases_DiverseReg"/>
</dbReference>
<dbReference type="PANTHER" id="PTHR48005">
    <property type="entry name" value="LEUCINE RICH REPEAT KINASE 2"/>
    <property type="match status" value="1"/>
</dbReference>
<evidence type="ECO:0000256" key="9">
    <source>
        <dbReference type="SAM" id="Phobius"/>
    </source>
</evidence>
<evidence type="ECO:0000256" key="8">
    <source>
        <dbReference type="ARBA" id="ARBA00048679"/>
    </source>
</evidence>
<dbReference type="Proteomes" id="UP001610432">
    <property type="component" value="Unassembled WGS sequence"/>
</dbReference>
<evidence type="ECO:0000256" key="6">
    <source>
        <dbReference type="ARBA" id="ARBA00022840"/>
    </source>
</evidence>
<dbReference type="PANTHER" id="PTHR48005:SF87">
    <property type="entry name" value="LEUCINE-RICH REPEAT-CONTAINING N-TERMINAL PLANT-TYPE DOMAIN-CONTAINING PROTEIN"/>
    <property type="match status" value="1"/>
</dbReference>
<evidence type="ECO:0000256" key="5">
    <source>
        <dbReference type="ARBA" id="ARBA00022777"/>
    </source>
</evidence>
<keyword evidence="2" id="KW-0723">Serine/threonine-protein kinase</keyword>
<keyword evidence="5" id="KW-0418">Kinase</keyword>